<evidence type="ECO:0000256" key="1">
    <source>
        <dbReference type="SAM" id="MobiDB-lite"/>
    </source>
</evidence>
<dbReference type="Proteomes" id="UP000001485">
    <property type="component" value="Chromosome"/>
</dbReference>
<gene>
    <name evidence="2" type="ordered locus">NT01EI_1238</name>
</gene>
<sequence length="42" mass="4745">MVKSCRDEGKAPHRTPPERTKQSADHRTGRATASHGIRKMRC</sequence>
<dbReference type="HOGENOM" id="CLU_3250688_0_0_6"/>
<organism evidence="2 3">
    <name type="scientific">Edwardsiella ictaluri (strain 93-146)</name>
    <dbReference type="NCBI Taxonomy" id="634503"/>
    <lineage>
        <taxon>Bacteria</taxon>
        <taxon>Pseudomonadati</taxon>
        <taxon>Pseudomonadota</taxon>
        <taxon>Gammaproteobacteria</taxon>
        <taxon>Enterobacterales</taxon>
        <taxon>Hafniaceae</taxon>
        <taxon>Edwardsiella</taxon>
    </lineage>
</organism>
<reference evidence="2 3" key="2">
    <citation type="journal article" date="2012" name="J. Bacteriol.">
        <title>Genome Sequence of Edwardsiella ictaluri 93-146, a Strain Associated with a Natural Channel Catfish Outbreak of Enteric Septicemia of Catfish.</title>
        <authorList>
            <person name="Williams M.L."/>
            <person name="Gillaspy A.F."/>
            <person name="Dyer D.W."/>
            <person name="Thune R.L."/>
            <person name="Waldbieser G.C."/>
            <person name="Schuster S.C."/>
            <person name="Gipson J."/>
            <person name="Zaitshik J."/>
            <person name="Landry C."/>
            <person name="Banes M.M."/>
            <person name="Lawrence M.L."/>
        </authorList>
    </citation>
    <scope>NUCLEOTIDE SEQUENCE [LARGE SCALE GENOMIC DNA]</scope>
    <source>
        <strain evidence="2 3">93-146</strain>
    </source>
</reference>
<proteinExistence type="predicted"/>
<dbReference type="EMBL" id="CP001600">
    <property type="protein sequence ID" value="ACR68446.1"/>
    <property type="molecule type" value="Genomic_DNA"/>
</dbReference>
<accession>C5B7E1</accession>
<reference evidence="3" key="1">
    <citation type="submission" date="2009-03" db="EMBL/GenBank/DDBJ databases">
        <title>Complete genome sequence of Edwardsiella ictaluri 93-146.</title>
        <authorList>
            <person name="Williams M.L."/>
            <person name="Gillaspy A.F."/>
            <person name="Dyer D.W."/>
            <person name="Thune R.L."/>
            <person name="Waldbieser G.C."/>
            <person name="Schuster S.C."/>
            <person name="Gipson J."/>
            <person name="Zaitshik J."/>
            <person name="Landry C."/>
            <person name="Lawrence M.L."/>
        </authorList>
    </citation>
    <scope>NUCLEOTIDE SEQUENCE [LARGE SCALE GENOMIC DNA]</scope>
    <source>
        <strain evidence="3">93-146</strain>
    </source>
</reference>
<dbReference type="KEGG" id="eic:NT01EI_1238"/>
<evidence type="ECO:0000313" key="2">
    <source>
        <dbReference type="EMBL" id="ACR68446.1"/>
    </source>
</evidence>
<feature type="compositionally biased region" description="Basic and acidic residues" evidence="1">
    <location>
        <begin position="1"/>
        <end position="28"/>
    </location>
</feature>
<name>C5B7E1_EDWI9</name>
<protein>
    <submittedName>
        <fullName evidence="2">Uncharacterized protein</fullName>
    </submittedName>
</protein>
<evidence type="ECO:0000313" key="3">
    <source>
        <dbReference type="Proteomes" id="UP000001485"/>
    </source>
</evidence>
<feature type="region of interest" description="Disordered" evidence="1">
    <location>
        <begin position="1"/>
        <end position="42"/>
    </location>
</feature>
<dbReference type="AlphaFoldDB" id="C5B7E1"/>